<reference evidence="2 3" key="1">
    <citation type="submission" date="2019-07" db="EMBL/GenBank/DDBJ databases">
        <title>Whole genome shotgun sequence of Pseudonocardia sulfidoxydans NBRC 16205.</title>
        <authorList>
            <person name="Hosoyama A."/>
            <person name="Uohara A."/>
            <person name="Ohji S."/>
            <person name="Ichikawa N."/>
        </authorList>
    </citation>
    <scope>NUCLEOTIDE SEQUENCE [LARGE SCALE GENOMIC DNA]</scope>
    <source>
        <strain evidence="2 3">NBRC 16205</strain>
    </source>
</reference>
<dbReference type="AlphaFoldDB" id="A0A511DG43"/>
<protein>
    <recommendedName>
        <fullName evidence="1">AB hydrolase-1 domain-containing protein</fullName>
    </recommendedName>
</protein>
<evidence type="ECO:0000313" key="2">
    <source>
        <dbReference type="EMBL" id="GEL21968.1"/>
    </source>
</evidence>
<gene>
    <name evidence="2" type="ORF">PSU4_09220</name>
</gene>
<dbReference type="InterPro" id="IPR050266">
    <property type="entry name" value="AB_hydrolase_sf"/>
</dbReference>
<dbReference type="PRINTS" id="PR00111">
    <property type="entry name" value="ABHYDROLASE"/>
</dbReference>
<comment type="caution">
    <text evidence="2">The sequence shown here is derived from an EMBL/GenBank/DDBJ whole genome shotgun (WGS) entry which is preliminary data.</text>
</comment>
<organism evidence="2 3">
    <name type="scientific">Pseudonocardia sulfidoxydans NBRC 16205</name>
    <dbReference type="NCBI Taxonomy" id="1223511"/>
    <lineage>
        <taxon>Bacteria</taxon>
        <taxon>Bacillati</taxon>
        <taxon>Actinomycetota</taxon>
        <taxon>Actinomycetes</taxon>
        <taxon>Pseudonocardiales</taxon>
        <taxon>Pseudonocardiaceae</taxon>
        <taxon>Pseudonocardia</taxon>
    </lineage>
</organism>
<dbReference type="EMBL" id="BJVJ01000005">
    <property type="protein sequence ID" value="GEL21968.1"/>
    <property type="molecule type" value="Genomic_DNA"/>
</dbReference>
<sequence>MTVGSVECQQAIVGQWTGSAERQATAVTAAATVSWSDVVGTGIGPPGGSCSIGAVHVAPALPVPSFLSAADGVRLAYREVGEGRPTVLLHGFSSTAVINWIAPGHAAAVAATGRRVILPDLRGHGDSDRSHDPAAYPADVVTDDVFALLDHLGLTDGEFDLGGYSLGGRTSLRAVVRGARPGRLVVAGMGLAGVTHMRGHSFADVFLHVLTDPPPADGTFAPGSAEGRITDFVARIGADRTALRLTLGTAVDTPAADVARVDVPTLVVCGDRDDPADARVLSDVLPRSTFATVKGDHISAANRSDALGAAMAAFLGAG</sequence>
<dbReference type="Proteomes" id="UP000321685">
    <property type="component" value="Unassembled WGS sequence"/>
</dbReference>
<accession>A0A511DG43</accession>
<dbReference type="GO" id="GO:0003824">
    <property type="term" value="F:catalytic activity"/>
    <property type="evidence" value="ECO:0007669"/>
    <property type="project" value="UniProtKB-ARBA"/>
</dbReference>
<dbReference type="PANTHER" id="PTHR43798">
    <property type="entry name" value="MONOACYLGLYCEROL LIPASE"/>
    <property type="match status" value="1"/>
</dbReference>
<feature type="domain" description="AB hydrolase-1" evidence="1">
    <location>
        <begin position="87"/>
        <end position="177"/>
    </location>
</feature>
<name>A0A511DG43_9PSEU</name>
<evidence type="ECO:0000313" key="3">
    <source>
        <dbReference type="Proteomes" id="UP000321685"/>
    </source>
</evidence>
<dbReference type="Gene3D" id="3.40.50.1820">
    <property type="entry name" value="alpha/beta hydrolase"/>
    <property type="match status" value="1"/>
</dbReference>
<dbReference type="InterPro" id="IPR000073">
    <property type="entry name" value="AB_hydrolase_1"/>
</dbReference>
<keyword evidence="3" id="KW-1185">Reference proteome</keyword>
<dbReference type="InterPro" id="IPR029058">
    <property type="entry name" value="AB_hydrolase_fold"/>
</dbReference>
<evidence type="ECO:0000259" key="1">
    <source>
        <dbReference type="Pfam" id="PF00561"/>
    </source>
</evidence>
<dbReference type="Pfam" id="PF00561">
    <property type="entry name" value="Abhydrolase_1"/>
    <property type="match status" value="1"/>
</dbReference>
<dbReference type="SUPFAM" id="SSF53474">
    <property type="entry name" value="alpha/beta-Hydrolases"/>
    <property type="match status" value="1"/>
</dbReference>
<proteinExistence type="predicted"/>